<sequence>MNDEKNGGYSGYSIRVACWLACKIPAGRCLHFAKREQKERWKIRRSEISSLHDGKIPLYFYYKTERIHSYNRGNMARKFLPGCRKRPDYGWAMGTWQMVPFPFCT</sequence>
<proteinExistence type="predicted"/>
<dbReference type="EMBL" id="LQYG01000083">
    <property type="protein sequence ID" value="KYC60788.1"/>
    <property type="molecule type" value="Genomic_DNA"/>
</dbReference>
<dbReference type="AlphaFoldDB" id="A0A150JUQ9"/>
<comment type="caution">
    <text evidence="1">The sequence shown here is derived from an EMBL/GenBank/DDBJ whole genome shotgun (WGS) entry which is preliminary data.</text>
</comment>
<reference evidence="1 2" key="1">
    <citation type="submission" date="2016-01" db="EMBL/GenBank/DDBJ databases">
        <title>Genome Sequences of Twelve Sporeforming Bacillus Species Isolated from Foods.</title>
        <authorList>
            <person name="Berendsen E.M."/>
            <person name="Wells-Bennik M.H."/>
            <person name="Krawcyk A.O."/>
            <person name="De Jong A."/>
            <person name="Holsappel S."/>
            <person name="Eijlander R.T."/>
            <person name="Kuipers O.P."/>
        </authorList>
    </citation>
    <scope>NUCLEOTIDE SEQUENCE [LARGE SCALE GENOMIC DNA]</scope>
    <source>
        <strain evidence="1 2">B4098</strain>
    </source>
</reference>
<accession>A0A150JUQ9</accession>
<evidence type="ECO:0000313" key="2">
    <source>
        <dbReference type="Proteomes" id="UP000075288"/>
    </source>
</evidence>
<gene>
    <name evidence="1" type="ORF">B4098_3032</name>
</gene>
<dbReference type="PATRIC" id="fig|1398.26.peg.647"/>
<dbReference type="Proteomes" id="UP000075288">
    <property type="component" value="Unassembled WGS sequence"/>
</dbReference>
<name>A0A150JUQ9_HEYCO</name>
<organism evidence="1 2">
    <name type="scientific">Heyndrickxia coagulans</name>
    <name type="common">Weizmannia coagulans</name>
    <dbReference type="NCBI Taxonomy" id="1398"/>
    <lineage>
        <taxon>Bacteria</taxon>
        <taxon>Bacillati</taxon>
        <taxon>Bacillota</taxon>
        <taxon>Bacilli</taxon>
        <taxon>Bacillales</taxon>
        <taxon>Bacillaceae</taxon>
        <taxon>Heyndrickxia</taxon>
    </lineage>
</organism>
<protein>
    <submittedName>
        <fullName evidence="1">Uncharacterized protein</fullName>
    </submittedName>
</protein>
<evidence type="ECO:0000313" key="1">
    <source>
        <dbReference type="EMBL" id="KYC60788.1"/>
    </source>
</evidence>